<dbReference type="PANTHER" id="PTHR37529">
    <property type="entry name" value="TRANSPOSASE INSG FOR INSERTION SEQUENCE ELEMENT IS4-RELATED"/>
    <property type="match status" value="1"/>
</dbReference>
<dbReference type="Proteomes" id="UP001595823">
    <property type="component" value="Unassembled WGS sequence"/>
</dbReference>
<evidence type="ECO:0000259" key="1">
    <source>
        <dbReference type="Pfam" id="PF01609"/>
    </source>
</evidence>
<dbReference type="EMBL" id="JBHSDK010000013">
    <property type="protein sequence ID" value="MFC4335334.1"/>
    <property type="molecule type" value="Genomic_DNA"/>
</dbReference>
<organism evidence="2 3">
    <name type="scientific">Salininema proteolyticum</name>
    <dbReference type="NCBI Taxonomy" id="1607685"/>
    <lineage>
        <taxon>Bacteria</taxon>
        <taxon>Bacillati</taxon>
        <taxon>Actinomycetota</taxon>
        <taxon>Actinomycetes</taxon>
        <taxon>Glycomycetales</taxon>
        <taxon>Glycomycetaceae</taxon>
        <taxon>Salininema</taxon>
    </lineage>
</organism>
<dbReference type="SUPFAM" id="SSF53098">
    <property type="entry name" value="Ribonuclease H-like"/>
    <property type="match status" value="1"/>
</dbReference>
<protein>
    <submittedName>
        <fullName evidence="2">Transposase</fullName>
    </submittedName>
</protein>
<accession>A0ABV8TX41</accession>
<reference evidence="3" key="1">
    <citation type="journal article" date="2019" name="Int. J. Syst. Evol. Microbiol.">
        <title>The Global Catalogue of Microorganisms (GCM) 10K type strain sequencing project: providing services to taxonomists for standard genome sequencing and annotation.</title>
        <authorList>
            <consortium name="The Broad Institute Genomics Platform"/>
            <consortium name="The Broad Institute Genome Sequencing Center for Infectious Disease"/>
            <person name="Wu L."/>
            <person name="Ma J."/>
        </authorList>
    </citation>
    <scope>NUCLEOTIDE SEQUENCE [LARGE SCALE GENOMIC DNA]</scope>
    <source>
        <strain evidence="3">IBRC-M 10908</strain>
    </source>
</reference>
<proteinExistence type="predicted"/>
<comment type="caution">
    <text evidence="2">The sequence shown here is derived from an EMBL/GenBank/DDBJ whole genome shotgun (WGS) entry which is preliminary data.</text>
</comment>
<gene>
    <name evidence="2" type="ORF">ACFPET_09005</name>
</gene>
<dbReference type="InterPro" id="IPR012337">
    <property type="entry name" value="RNaseH-like_sf"/>
</dbReference>
<dbReference type="RefSeq" id="WP_380620008.1">
    <property type="nucleotide sequence ID" value="NZ_JBHSDK010000013.1"/>
</dbReference>
<evidence type="ECO:0000313" key="3">
    <source>
        <dbReference type="Proteomes" id="UP001595823"/>
    </source>
</evidence>
<keyword evidence="3" id="KW-1185">Reference proteome</keyword>
<dbReference type="PANTHER" id="PTHR37529:SF1">
    <property type="entry name" value="TRANSPOSASE INSG FOR INSERTION SEQUENCE ELEMENT IS4-RELATED"/>
    <property type="match status" value="1"/>
</dbReference>
<evidence type="ECO:0000313" key="2">
    <source>
        <dbReference type="EMBL" id="MFC4335334.1"/>
    </source>
</evidence>
<sequence>MCAFDGTELDIADSTANRSACGTHGHGDKQAGYPHLRLVALVACGTRSLLGAAFGTIRTTERDLALVLFGHLDAGMLVLLDRGFAAGQWFSDLHATGADFLARVPAHWKPGTVERLHDGSRLVLLGGLTLRLIEAEITIATAGGKRTGVYRLATTLVDPDRFPALDLIEQYLHRWEIETAYSEPFRAS</sequence>
<dbReference type="InterPro" id="IPR002559">
    <property type="entry name" value="Transposase_11"/>
</dbReference>
<name>A0ABV8TX41_9ACTN</name>
<dbReference type="Pfam" id="PF01609">
    <property type="entry name" value="DDE_Tnp_1"/>
    <property type="match status" value="1"/>
</dbReference>
<feature type="domain" description="Transposase IS4-like" evidence="1">
    <location>
        <begin position="3"/>
        <end position="182"/>
    </location>
</feature>